<reference evidence="8" key="1">
    <citation type="journal article" date="2021" name="Nat. Commun.">
        <title>Genomic analyses provide insights into spinach domestication and the genetic basis of agronomic traits.</title>
        <authorList>
            <person name="Cai X."/>
            <person name="Sun X."/>
            <person name="Xu C."/>
            <person name="Sun H."/>
            <person name="Wang X."/>
            <person name="Ge C."/>
            <person name="Zhang Z."/>
            <person name="Wang Q."/>
            <person name="Fei Z."/>
            <person name="Jiao C."/>
            <person name="Wang Q."/>
        </authorList>
    </citation>
    <scope>NUCLEOTIDE SEQUENCE [LARGE SCALE GENOMIC DNA]</scope>
    <source>
        <strain evidence="8">cv. Varoflay</strain>
    </source>
</reference>
<dbReference type="GO" id="GO:0035556">
    <property type="term" value="P:intracellular signal transduction"/>
    <property type="evidence" value="ECO:0000318"/>
    <property type="project" value="GO_Central"/>
</dbReference>
<keyword evidence="3 9" id="KW-0418">Kinase</keyword>
<feature type="region of interest" description="Disordered" evidence="6">
    <location>
        <begin position="468"/>
        <end position="488"/>
    </location>
</feature>
<dbReference type="Pfam" id="PF00069">
    <property type="entry name" value="Pkinase"/>
    <property type="match status" value="1"/>
</dbReference>
<dbReference type="PROSITE" id="PS50011">
    <property type="entry name" value="PROTEIN_KINASE_DOM"/>
    <property type="match status" value="1"/>
</dbReference>
<dbReference type="RefSeq" id="XP_021858079.2">
    <property type="nucleotide sequence ID" value="XM_022002387.2"/>
</dbReference>
<accession>A0A9R0J1B0</accession>
<evidence type="ECO:0000256" key="3">
    <source>
        <dbReference type="ARBA" id="ARBA00022777"/>
    </source>
</evidence>
<keyword evidence="2" id="KW-0723">Serine/threonine-protein kinase</keyword>
<dbReference type="PANTHER" id="PTHR13902">
    <property type="entry name" value="SERINE/THREONINE-PROTEIN KINASE WNK WITH NO LYSINE -RELATED"/>
    <property type="match status" value="1"/>
</dbReference>
<dbReference type="KEGG" id="soe:110797291"/>
<evidence type="ECO:0000313" key="9">
    <source>
        <dbReference type="RefSeq" id="XP_021858079.2"/>
    </source>
</evidence>
<evidence type="ECO:0000256" key="1">
    <source>
        <dbReference type="ARBA" id="ARBA00012513"/>
    </source>
</evidence>
<evidence type="ECO:0000256" key="5">
    <source>
        <dbReference type="ARBA" id="ARBA00048679"/>
    </source>
</evidence>
<dbReference type="GO" id="GO:0005737">
    <property type="term" value="C:cytoplasm"/>
    <property type="evidence" value="ECO:0000318"/>
    <property type="project" value="GO_Central"/>
</dbReference>
<dbReference type="EC" id="2.7.11.1" evidence="1"/>
<comment type="catalytic activity">
    <reaction evidence="4">
        <text>L-threonyl-[protein] + ATP = O-phospho-L-threonyl-[protein] + ADP + H(+)</text>
        <dbReference type="Rhea" id="RHEA:46608"/>
        <dbReference type="Rhea" id="RHEA-COMP:11060"/>
        <dbReference type="Rhea" id="RHEA-COMP:11605"/>
        <dbReference type="ChEBI" id="CHEBI:15378"/>
        <dbReference type="ChEBI" id="CHEBI:30013"/>
        <dbReference type="ChEBI" id="CHEBI:30616"/>
        <dbReference type="ChEBI" id="CHEBI:61977"/>
        <dbReference type="ChEBI" id="CHEBI:456216"/>
        <dbReference type="EC" id="2.7.11.1"/>
    </reaction>
</comment>
<protein>
    <recommendedName>
        <fullName evidence="1">non-specific serine/threonine protein kinase</fullName>
        <ecNumber evidence="1">2.7.11.1</ecNumber>
    </recommendedName>
</protein>
<evidence type="ECO:0000256" key="6">
    <source>
        <dbReference type="SAM" id="MobiDB-lite"/>
    </source>
</evidence>
<dbReference type="SUPFAM" id="SSF56112">
    <property type="entry name" value="Protein kinase-like (PK-like)"/>
    <property type="match status" value="1"/>
</dbReference>
<sequence>MGSSSQVNDIDDIEVVERDPTGCYVRYDEILGEEEEERVFKTVYKGFDEVNGIEIAWTKIELSEKIFKLQEQFQSVCSEVDRLKSLKHENIMRYYCSWVDNNDEKKMTVNIVTELSTSGNMSQYRKKHNLIDKKAIKNWARQILKGLHYLHSHNPPIIHRGLNCDSIFVNGYSGKVKIGDLGLSTMLQQVETGRAVGESPAFMAPELFGEDHNQLVDIYSFGMCLLQMVTRVLPYSECSNPGQIYEKVVSGIKPDVLSKVTDPVVKEFIEKCLGPASTRPSAMELLNDPFLAPSDSGSSPRSGTPSPRSECVSSLLSRTSSHVASSPTPAASEESLKGMIIENKFKLQGKMEDSESISMNLRINGKRIKFMYFVKTDTSKSVVEEMVDKLELTAEDAEVITVLIEDLVRELVPVVSNSCSLADSENSDKISSSYSSWTDVSSQHSMTAESVSVKNQDTKLVYSNGGSNHTSMNGFSSSTQQEKQVTEDIRRGDRKCSVKVAKVPSRSLRKLLCFCGNRF</sequence>
<dbReference type="AlphaFoldDB" id="A0A9R0J1B0"/>
<evidence type="ECO:0000313" key="8">
    <source>
        <dbReference type="Proteomes" id="UP000813463"/>
    </source>
</evidence>
<reference evidence="9" key="2">
    <citation type="submission" date="2025-08" db="UniProtKB">
        <authorList>
            <consortium name="RefSeq"/>
        </authorList>
    </citation>
    <scope>IDENTIFICATION</scope>
    <source>
        <tissue evidence="9">Leaf</tissue>
    </source>
</reference>
<dbReference type="Proteomes" id="UP000813463">
    <property type="component" value="Chromosome 5"/>
</dbReference>
<keyword evidence="3 9" id="KW-0808">Transferase</keyword>
<evidence type="ECO:0000256" key="2">
    <source>
        <dbReference type="ARBA" id="ARBA00022527"/>
    </source>
</evidence>
<evidence type="ECO:0000259" key="7">
    <source>
        <dbReference type="PROSITE" id="PS50011"/>
    </source>
</evidence>
<dbReference type="InterPro" id="IPR050588">
    <property type="entry name" value="WNK_Ser-Thr_kinase"/>
</dbReference>
<dbReference type="Gene3D" id="1.10.510.10">
    <property type="entry name" value="Transferase(Phosphotransferase) domain 1"/>
    <property type="match status" value="1"/>
</dbReference>
<dbReference type="InterPro" id="IPR000719">
    <property type="entry name" value="Prot_kinase_dom"/>
</dbReference>
<gene>
    <name evidence="9" type="primary">LOC110797291</name>
</gene>
<organism evidence="8 9">
    <name type="scientific">Spinacia oleracea</name>
    <name type="common">Spinach</name>
    <dbReference type="NCBI Taxonomy" id="3562"/>
    <lineage>
        <taxon>Eukaryota</taxon>
        <taxon>Viridiplantae</taxon>
        <taxon>Streptophyta</taxon>
        <taxon>Embryophyta</taxon>
        <taxon>Tracheophyta</taxon>
        <taxon>Spermatophyta</taxon>
        <taxon>Magnoliopsida</taxon>
        <taxon>eudicotyledons</taxon>
        <taxon>Gunneridae</taxon>
        <taxon>Pentapetalae</taxon>
        <taxon>Caryophyllales</taxon>
        <taxon>Chenopodiaceae</taxon>
        <taxon>Chenopodioideae</taxon>
        <taxon>Anserineae</taxon>
        <taxon>Spinacia</taxon>
    </lineage>
</organism>
<feature type="compositionally biased region" description="Polar residues" evidence="6">
    <location>
        <begin position="468"/>
        <end position="483"/>
    </location>
</feature>
<proteinExistence type="predicted"/>
<feature type="compositionally biased region" description="Low complexity" evidence="6">
    <location>
        <begin position="293"/>
        <end position="309"/>
    </location>
</feature>
<dbReference type="GO" id="GO:0004674">
    <property type="term" value="F:protein serine/threonine kinase activity"/>
    <property type="evidence" value="ECO:0000318"/>
    <property type="project" value="GO_Central"/>
</dbReference>
<dbReference type="GeneID" id="110797291"/>
<keyword evidence="8" id="KW-1185">Reference proteome</keyword>
<feature type="region of interest" description="Disordered" evidence="6">
    <location>
        <begin position="287"/>
        <end position="312"/>
    </location>
</feature>
<name>A0A9R0J1B0_SPIOL</name>
<comment type="catalytic activity">
    <reaction evidence="5">
        <text>L-seryl-[protein] + ATP = O-phospho-L-seryl-[protein] + ADP + H(+)</text>
        <dbReference type="Rhea" id="RHEA:17989"/>
        <dbReference type="Rhea" id="RHEA-COMP:9863"/>
        <dbReference type="Rhea" id="RHEA-COMP:11604"/>
        <dbReference type="ChEBI" id="CHEBI:15378"/>
        <dbReference type="ChEBI" id="CHEBI:29999"/>
        <dbReference type="ChEBI" id="CHEBI:30616"/>
        <dbReference type="ChEBI" id="CHEBI:83421"/>
        <dbReference type="ChEBI" id="CHEBI:456216"/>
        <dbReference type="EC" id="2.7.11.1"/>
    </reaction>
</comment>
<dbReference type="Gene3D" id="3.30.200.20">
    <property type="entry name" value="Phosphorylase Kinase, domain 1"/>
    <property type="match status" value="1"/>
</dbReference>
<dbReference type="InterPro" id="IPR011009">
    <property type="entry name" value="Kinase-like_dom_sf"/>
</dbReference>
<evidence type="ECO:0000256" key="4">
    <source>
        <dbReference type="ARBA" id="ARBA00047899"/>
    </source>
</evidence>
<feature type="domain" description="Protein kinase" evidence="7">
    <location>
        <begin position="25"/>
        <end position="291"/>
    </location>
</feature>
<dbReference type="GO" id="GO:0005524">
    <property type="term" value="F:ATP binding"/>
    <property type="evidence" value="ECO:0007669"/>
    <property type="project" value="InterPro"/>
</dbReference>